<dbReference type="Proteomes" id="UP000053236">
    <property type="component" value="Unassembled WGS sequence"/>
</dbReference>
<evidence type="ECO:0000313" key="1">
    <source>
        <dbReference type="EMBL" id="ETK72382.1"/>
    </source>
</evidence>
<reference evidence="3" key="1">
    <citation type="submission" date="2013-11" db="EMBL/GenBank/DDBJ databases">
        <title>The Genome Sequence of Phytophthora parasitica CHvinca01.</title>
        <authorList>
            <consortium name="The Broad Institute Genomics Platform"/>
            <person name="Russ C."/>
            <person name="Tyler B."/>
            <person name="Panabieres F."/>
            <person name="Shan W."/>
            <person name="Tripathy S."/>
            <person name="Grunwald N."/>
            <person name="Machado M."/>
            <person name="Johnson C.S."/>
            <person name="Arredondo F."/>
            <person name="Hong C."/>
            <person name="Coffey M."/>
            <person name="Young S.K."/>
            <person name="Zeng Q."/>
            <person name="Gargeya S."/>
            <person name="Fitzgerald M."/>
            <person name="Abouelleil A."/>
            <person name="Alvarado L."/>
            <person name="Chapman S.B."/>
            <person name="Gainer-Dewar J."/>
            <person name="Goldberg J."/>
            <person name="Griggs A."/>
            <person name="Gujja S."/>
            <person name="Hansen M."/>
            <person name="Howarth C."/>
            <person name="Imamovic A."/>
            <person name="Ireland A."/>
            <person name="Larimer J."/>
            <person name="McCowan C."/>
            <person name="Murphy C."/>
            <person name="Pearson M."/>
            <person name="Poon T.W."/>
            <person name="Priest M."/>
            <person name="Roberts A."/>
            <person name="Saif S."/>
            <person name="Shea T."/>
            <person name="Sykes S."/>
            <person name="Wortman J."/>
            <person name="Nusbaum C."/>
            <person name="Birren B."/>
        </authorList>
    </citation>
    <scope>NUCLEOTIDE SEQUENCE [LARGE SCALE GENOMIC DNA]</scope>
    <source>
        <strain evidence="3">CHvinca01</strain>
    </source>
</reference>
<evidence type="ECO:0000313" key="3">
    <source>
        <dbReference type="EMBL" id="ETL79039.1"/>
    </source>
</evidence>
<reference evidence="2" key="3">
    <citation type="submission" date="2013-11" db="EMBL/GenBank/DDBJ databases">
        <title>The Genome Sequence of Phytophthora parasitica CJ05E6.</title>
        <authorList>
            <consortium name="The Broad Institute Genomics Platform"/>
            <person name="Russ C."/>
            <person name="Tyler B."/>
            <person name="Panabieres F."/>
            <person name="Shan W."/>
            <person name="Tripathy S."/>
            <person name="Grunwald N."/>
            <person name="Machado M."/>
            <person name="Johnson C.S."/>
            <person name="Arredondo F."/>
            <person name="Hong C."/>
            <person name="Coffey M."/>
            <person name="Young S.K."/>
            <person name="Zeng Q."/>
            <person name="Gargeya S."/>
            <person name="Fitzgerald M."/>
            <person name="Abouelleil A."/>
            <person name="Alvarado L."/>
            <person name="Chapman S.B."/>
            <person name="Gainer-Dewar J."/>
            <person name="Goldberg J."/>
            <person name="Griggs A."/>
            <person name="Gujja S."/>
            <person name="Hansen M."/>
            <person name="Howarth C."/>
            <person name="Imamovic A."/>
            <person name="Ireland A."/>
            <person name="Larimer J."/>
            <person name="McCowan C."/>
            <person name="Murphy C."/>
            <person name="Pearson M."/>
            <person name="Poon T.W."/>
            <person name="Priest M."/>
            <person name="Roberts A."/>
            <person name="Saif S."/>
            <person name="Shea T."/>
            <person name="Sykes S."/>
            <person name="Wortman J."/>
            <person name="Nusbaum C."/>
            <person name="Birren B."/>
        </authorList>
    </citation>
    <scope>NUCLEOTIDE SEQUENCE [LARGE SCALE GENOMIC DNA]</scope>
    <source>
        <strain evidence="2">CJ05E6</strain>
    </source>
</reference>
<gene>
    <name evidence="4" type="ORF">L914_20260</name>
    <name evidence="1" type="ORF">L915_20515</name>
    <name evidence="2" type="ORF">L916_20374</name>
    <name evidence="3" type="ORF">L917_20255</name>
</gene>
<proteinExistence type="predicted"/>
<dbReference type="Proteomes" id="UP000054532">
    <property type="component" value="Unassembled WGS sequence"/>
</dbReference>
<reference evidence="4" key="4">
    <citation type="submission" date="2013-11" db="EMBL/GenBank/DDBJ databases">
        <title>The Genome Sequence of Phytophthora parasitica IAC_01/95.</title>
        <authorList>
            <consortium name="The Broad Institute Genomics Platform"/>
            <person name="Russ C."/>
            <person name="Tyler B."/>
            <person name="Panabieres F."/>
            <person name="Shan W."/>
            <person name="Tripathy S."/>
            <person name="Grunwald N."/>
            <person name="Machado M."/>
            <person name="Johnson C.S."/>
            <person name="Arredondo F."/>
            <person name="Hong C."/>
            <person name="Coffey M."/>
            <person name="Young S.K."/>
            <person name="Zeng Q."/>
            <person name="Gargeya S."/>
            <person name="Fitzgerald M."/>
            <person name="Abouelleil A."/>
            <person name="Alvarado L."/>
            <person name="Chapman S.B."/>
            <person name="Gainer-Dewar J."/>
            <person name="Goldberg J."/>
            <person name="Griggs A."/>
            <person name="Gujja S."/>
            <person name="Hansen M."/>
            <person name="Howarth C."/>
            <person name="Imamovic A."/>
            <person name="Ireland A."/>
            <person name="Larimer J."/>
            <person name="McCowan C."/>
            <person name="Murphy C."/>
            <person name="Pearson M."/>
            <person name="Poon T.W."/>
            <person name="Priest M."/>
            <person name="Roberts A."/>
            <person name="Saif S."/>
            <person name="Shea T."/>
            <person name="Sykes S."/>
            <person name="Wortman J."/>
            <person name="Nusbaum C."/>
            <person name="Birren B."/>
        </authorList>
    </citation>
    <scope>NUCLEOTIDE SEQUENCE [LARGE SCALE GENOMIC DNA]</scope>
    <source>
        <strain evidence="4">IAC_01/95</strain>
    </source>
</reference>
<evidence type="ECO:0000313" key="2">
    <source>
        <dbReference type="EMBL" id="ETL25840.1"/>
    </source>
</evidence>
<organism evidence="1">
    <name type="scientific">Phytophthora nicotianae</name>
    <name type="common">Potato buckeye rot agent</name>
    <name type="synonym">Phytophthora parasitica</name>
    <dbReference type="NCBI Taxonomy" id="4792"/>
    <lineage>
        <taxon>Eukaryota</taxon>
        <taxon>Sar</taxon>
        <taxon>Stramenopiles</taxon>
        <taxon>Oomycota</taxon>
        <taxon>Peronosporomycetes</taxon>
        <taxon>Peronosporales</taxon>
        <taxon>Peronosporaceae</taxon>
        <taxon>Phytophthora</taxon>
    </lineage>
</organism>
<sequence>GEELDHIAQQSEKLASNTSRKIKTSTLLRLLSRLCWRM</sequence>
<name>W2FNM8_PHYNI</name>
<reference evidence="1" key="2">
    <citation type="submission" date="2013-11" db="EMBL/GenBank/DDBJ databases">
        <title>The Genome Sequence of Phytophthora parasitica CJ02B3.</title>
        <authorList>
            <consortium name="The Broad Institute Genomics Platform"/>
            <person name="Russ C."/>
            <person name="Tyler B."/>
            <person name="Panabieres F."/>
            <person name="Shan W."/>
            <person name="Tripathy S."/>
            <person name="Grunwald N."/>
            <person name="Machado M."/>
            <person name="Johnson C.S."/>
            <person name="Arredondo F."/>
            <person name="Hong C."/>
            <person name="Coffey M."/>
            <person name="Young S.K."/>
            <person name="Zeng Q."/>
            <person name="Gargeya S."/>
            <person name="Fitzgerald M."/>
            <person name="Abouelleil A."/>
            <person name="Alvarado L."/>
            <person name="Chapman S.B."/>
            <person name="Gainer-Dewar J."/>
            <person name="Goldberg J."/>
            <person name="Griggs A."/>
            <person name="Gujja S."/>
            <person name="Hansen M."/>
            <person name="Howarth C."/>
            <person name="Imamovic A."/>
            <person name="Ireland A."/>
            <person name="Larimer J."/>
            <person name="McCowan C."/>
            <person name="Murphy C."/>
            <person name="Pearson M."/>
            <person name="Poon T.W."/>
            <person name="Priest M."/>
            <person name="Roberts A."/>
            <person name="Saif S."/>
            <person name="Shea T."/>
            <person name="Sykes S."/>
            <person name="Wortman J."/>
            <person name="Nusbaum C."/>
            <person name="Birren B."/>
        </authorList>
    </citation>
    <scope>NUCLEOTIDE SEQUENCE [LARGE SCALE GENOMIC DNA]</scope>
    <source>
        <strain evidence="1">CJ02B3</strain>
    </source>
</reference>
<evidence type="ECO:0000313" key="4">
    <source>
        <dbReference type="EMBL" id="ETM32316.1"/>
    </source>
</evidence>
<dbReference type="EMBL" id="KI683134">
    <property type="protein sequence ID" value="ETL79039.1"/>
    <property type="molecule type" value="Genomic_DNA"/>
</dbReference>
<protein>
    <submittedName>
        <fullName evidence="1">Uncharacterized protein</fullName>
    </submittedName>
</protein>
<dbReference type="Proteomes" id="UP000053864">
    <property type="component" value="Unassembled WGS sequence"/>
</dbReference>
<dbReference type="EMBL" id="KI676403">
    <property type="protein sequence ID" value="ETL25840.1"/>
    <property type="molecule type" value="Genomic_DNA"/>
</dbReference>
<dbReference type="Proteomes" id="UP000054423">
    <property type="component" value="Unassembled WGS sequence"/>
</dbReference>
<dbReference type="EMBL" id="KI689601">
    <property type="protein sequence ID" value="ETK72382.1"/>
    <property type="molecule type" value="Genomic_DNA"/>
</dbReference>
<dbReference type="AlphaFoldDB" id="W2FNM8"/>
<dbReference type="EMBL" id="KI696357">
    <property type="protein sequence ID" value="ETM32316.1"/>
    <property type="molecule type" value="Genomic_DNA"/>
</dbReference>
<accession>W2FNM8</accession>
<feature type="non-terminal residue" evidence="1">
    <location>
        <position position="1"/>
    </location>
</feature>